<organism evidence="2 3">
    <name type="scientific">Clostridium estertheticum</name>
    <dbReference type="NCBI Taxonomy" id="238834"/>
    <lineage>
        <taxon>Bacteria</taxon>
        <taxon>Bacillati</taxon>
        <taxon>Bacillota</taxon>
        <taxon>Clostridia</taxon>
        <taxon>Eubacteriales</taxon>
        <taxon>Clostridiaceae</taxon>
        <taxon>Clostridium</taxon>
    </lineage>
</organism>
<dbReference type="Proteomes" id="UP000531659">
    <property type="component" value="Unassembled WGS sequence"/>
</dbReference>
<dbReference type="EMBL" id="JABEYB010000010">
    <property type="protein sequence ID" value="NNU77094.1"/>
    <property type="molecule type" value="Genomic_DNA"/>
</dbReference>
<dbReference type="AlphaFoldDB" id="A0A7Y3SXD1"/>
<evidence type="ECO:0000313" key="3">
    <source>
        <dbReference type="Proteomes" id="UP000531659"/>
    </source>
</evidence>
<comment type="caution">
    <text evidence="2">The sequence shown here is derived from an EMBL/GenBank/DDBJ whole genome shotgun (WGS) entry which is preliminary data.</text>
</comment>
<dbReference type="Pfam" id="PF13657">
    <property type="entry name" value="Couple_hipA"/>
    <property type="match status" value="1"/>
</dbReference>
<reference evidence="2 3" key="1">
    <citation type="submission" date="2020-05" db="EMBL/GenBank/DDBJ databases">
        <title>Complete genome of Clostridium estertheticum subspecies estertheticum, isolated from Vacuum packed lamb meat from New Zealand imported to Switzerland.</title>
        <authorList>
            <person name="Wambui J."/>
            <person name="Stevens M.J.A."/>
            <person name="Stephan R."/>
        </authorList>
    </citation>
    <scope>NUCLEOTIDE SEQUENCE [LARGE SCALE GENOMIC DNA]</scope>
    <source>
        <strain evidence="2 3">CEST001</strain>
    </source>
</reference>
<gene>
    <name evidence="2" type="ORF">HLQ16_14235</name>
</gene>
<evidence type="ECO:0000313" key="2">
    <source>
        <dbReference type="EMBL" id="NNU77094.1"/>
    </source>
</evidence>
<sequence length="144" mass="17155">MTCKVDNMIYMTWKNKEGQSFKVGELSKKTGKYYFRYDINGVENAKEYGFCPLPYFPKIDAKYFREELFRTFSKYIPGHDKKDKTSILKEYGLEKYDDFELLKKIGDKMLNDNIEFISPFGEEKTVLDDEYNIQEEEHSALDEK</sequence>
<dbReference type="InterPro" id="IPR017508">
    <property type="entry name" value="HipA_N1"/>
</dbReference>
<name>A0A7Y3SXD1_9CLOT</name>
<protein>
    <recommendedName>
        <fullName evidence="1">HipA N-terminal subdomain 1 domain-containing protein</fullName>
    </recommendedName>
</protein>
<feature type="domain" description="HipA N-terminal subdomain 1" evidence="1">
    <location>
        <begin position="21"/>
        <end position="109"/>
    </location>
</feature>
<dbReference type="RefSeq" id="WP_171297766.1">
    <property type="nucleotide sequence ID" value="NZ_CP087098.1"/>
</dbReference>
<accession>A0A7Y3SXD1</accession>
<evidence type="ECO:0000259" key="1">
    <source>
        <dbReference type="Pfam" id="PF13657"/>
    </source>
</evidence>
<proteinExistence type="predicted"/>